<organism evidence="1 2">
    <name type="scientific">Methanococcoides alaskense</name>
    <dbReference type="NCBI Taxonomy" id="325778"/>
    <lineage>
        <taxon>Archaea</taxon>
        <taxon>Methanobacteriati</taxon>
        <taxon>Methanobacteriota</taxon>
        <taxon>Stenosarchaea group</taxon>
        <taxon>Methanomicrobia</taxon>
        <taxon>Methanosarcinales</taxon>
        <taxon>Methanosarcinaceae</taxon>
        <taxon>Methanococcoides</taxon>
    </lineage>
</organism>
<sequence>MPKKLTIEDLERRKEKIEIEEELGEKLEDLYDIIMPPGTPSYIMYDMIEEFELEPVERKLTVNIVECDERNVIVLRGKLEVVKEAEQYYFKEMKEYINSD</sequence>
<gene>
    <name evidence="1" type="ORF">J2750_000318</name>
</gene>
<dbReference type="EMBL" id="JAVDQI010000001">
    <property type="protein sequence ID" value="MDR6221886.1"/>
    <property type="molecule type" value="Genomic_DNA"/>
</dbReference>
<reference evidence="1 2" key="1">
    <citation type="submission" date="2023-07" db="EMBL/GenBank/DDBJ databases">
        <title>Genomic Encyclopedia of Type Strains, Phase IV (KMG-IV): sequencing the most valuable type-strain genomes for metagenomic binning, comparative biology and taxonomic classification.</title>
        <authorList>
            <person name="Goeker M."/>
        </authorList>
    </citation>
    <scope>NUCLEOTIDE SEQUENCE [LARGE SCALE GENOMIC DNA]</scope>
    <source>
        <strain evidence="1 2">DSM 17273</strain>
    </source>
</reference>
<comment type="caution">
    <text evidence="1">The sequence shown here is derived from an EMBL/GenBank/DDBJ whole genome shotgun (WGS) entry which is preliminary data.</text>
</comment>
<dbReference type="AlphaFoldDB" id="A0AA90Z6Y3"/>
<proteinExistence type="predicted"/>
<name>A0AA90Z6Y3_9EURY</name>
<evidence type="ECO:0000313" key="2">
    <source>
        <dbReference type="Proteomes" id="UP001185015"/>
    </source>
</evidence>
<dbReference type="Proteomes" id="UP001185015">
    <property type="component" value="Unassembled WGS sequence"/>
</dbReference>
<keyword evidence="2" id="KW-1185">Reference proteome</keyword>
<accession>A0AA90Z6Y3</accession>
<dbReference type="RefSeq" id="WP_270096305.1">
    <property type="nucleotide sequence ID" value="NZ_JAQFFK010000003.1"/>
</dbReference>
<evidence type="ECO:0000313" key="1">
    <source>
        <dbReference type="EMBL" id="MDR6221886.1"/>
    </source>
</evidence>
<protein>
    <submittedName>
        <fullName evidence="1">Uncharacterized protein</fullName>
    </submittedName>
</protein>